<dbReference type="InterPro" id="IPR023614">
    <property type="entry name" value="Porin_dom_sf"/>
</dbReference>
<reference evidence="4 5" key="1">
    <citation type="submission" date="2015-06" db="EMBL/GenBank/DDBJ databases">
        <title>Draft genome sequence of an Antarctic Pseudomonas sp. strain KG01 with full potential for biotechnological applications.</title>
        <authorList>
            <person name="Pavlov M.S."/>
            <person name="Lira F."/>
            <person name="Martinez J.L."/>
            <person name="Marshall S.H."/>
        </authorList>
    </citation>
    <scope>NUCLEOTIDE SEQUENCE [LARGE SCALE GENOMIC DNA]</scope>
    <source>
        <strain evidence="4 5">KG01</strain>
    </source>
</reference>
<evidence type="ECO:0000313" key="4">
    <source>
        <dbReference type="EMBL" id="KMT52343.1"/>
    </source>
</evidence>
<dbReference type="PANTHER" id="PTHR34596">
    <property type="entry name" value="CHITOPORIN"/>
    <property type="match status" value="1"/>
</dbReference>
<comment type="caution">
    <text evidence="4">The sequence shown here is derived from an EMBL/GenBank/DDBJ whole genome shotgun (WGS) entry which is preliminary data.</text>
</comment>
<dbReference type="Gene3D" id="2.40.160.10">
    <property type="entry name" value="Porin"/>
    <property type="match status" value="1"/>
</dbReference>
<protein>
    <submittedName>
        <fullName evidence="4">Porin</fullName>
    </submittedName>
</protein>
<dbReference type="RefSeq" id="WP_048731700.1">
    <property type="nucleotide sequence ID" value="NZ_LFMW01000039.1"/>
</dbReference>
<organism evidence="4 5">
    <name type="scientific">Pseudomonas fildesensis</name>
    <dbReference type="NCBI Taxonomy" id="1674920"/>
    <lineage>
        <taxon>Bacteria</taxon>
        <taxon>Pseudomonadati</taxon>
        <taxon>Pseudomonadota</taxon>
        <taxon>Gammaproteobacteria</taxon>
        <taxon>Pseudomonadales</taxon>
        <taxon>Pseudomonadaceae</taxon>
        <taxon>Pseudomonas</taxon>
    </lineage>
</organism>
<name>A0A0J8FVH3_9PSED</name>
<dbReference type="Pfam" id="PF03573">
    <property type="entry name" value="OprD"/>
    <property type="match status" value="1"/>
</dbReference>
<dbReference type="OrthoDB" id="6759120at2"/>
<evidence type="ECO:0000256" key="3">
    <source>
        <dbReference type="ARBA" id="ARBA00022729"/>
    </source>
</evidence>
<dbReference type="GO" id="GO:0015288">
    <property type="term" value="F:porin activity"/>
    <property type="evidence" value="ECO:0007669"/>
    <property type="project" value="TreeGrafter"/>
</dbReference>
<keyword evidence="2" id="KW-0813">Transport</keyword>
<dbReference type="EMBL" id="LFMW01000039">
    <property type="protein sequence ID" value="KMT52343.1"/>
    <property type="molecule type" value="Genomic_DNA"/>
</dbReference>
<evidence type="ECO:0000256" key="2">
    <source>
        <dbReference type="ARBA" id="ARBA00022448"/>
    </source>
</evidence>
<keyword evidence="3" id="KW-0732">Signal</keyword>
<evidence type="ECO:0000313" key="5">
    <source>
        <dbReference type="Proteomes" id="UP000037551"/>
    </source>
</evidence>
<dbReference type="InterPro" id="IPR005318">
    <property type="entry name" value="OM_porin_bac"/>
</dbReference>
<comment type="similarity">
    <text evidence="1">Belongs to the outer membrane porin (Opr) (TC 1.B.25) family.</text>
</comment>
<gene>
    <name evidence="4" type="ORF">ACR52_28510</name>
</gene>
<evidence type="ECO:0000256" key="1">
    <source>
        <dbReference type="ARBA" id="ARBA00009075"/>
    </source>
</evidence>
<dbReference type="PANTHER" id="PTHR34596:SF2">
    <property type="entry name" value="CHITOPORIN"/>
    <property type="match status" value="1"/>
</dbReference>
<dbReference type="PATRIC" id="fig|1674920.3.peg.5836"/>
<accession>A0A0J8FVH3</accession>
<sequence>MEIFNRAPKVMAGICGLLIAQQGYAAGLVEDSKLNVLARNFFSNADNRSGAADPNYTQEWGQGFIANFQSGYTRGTVGFGVDAIGMFGIKLDSGKGRHYNPQSTAFNGNVFPTDHDGRAVDEFGSLGLTAKAKFSNTELKYGTLVPMLPVVMSTDRMLQQTFNGGQVQSKDLDNFTFTLGQLEHVKGRGSSNQMGMSIPGANNAQTGEFVNKFYYGGVDYKASKDLTLQYYYGNLQDFYKQHFLGLKYDWKVGPGTLRTDLRHFDNRSDGANGHDPDFYTFGYYGNGVTKGKVDSRLSSAQFTYLVNGHTIAAGLQQVSGDSDAVWLNQGDGSTAYFMTESMIGKFQRAGETTWQVRYGYDFAQVGVPGLSFLGMYESGSNIRTPTGDKKEWERNVTVSYVVQQGPLKDLSIALRHASLRTEVSTQRDSDEHRVIVSYPLNIL</sequence>
<dbReference type="STRING" id="1674920.ACR52_28510"/>
<proteinExistence type="inferred from homology"/>
<dbReference type="GO" id="GO:0016020">
    <property type="term" value="C:membrane"/>
    <property type="evidence" value="ECO:0007669"/>
    <property type="project" value="InterPro"/>
</dbReference>
<keyword evidence="5" id="KW-1185">Reference proteome</keyword>
<dbReference type="AlphaFoldDB" id="A0A0J8FVH3"/>
<dbReference type="Proteomes" id="UP000037551">
    <property type="component" value="Unassembled WGS sequence"/>
</dbReference>